<dbReference type="InterPro" id="IPR036402">
    <property type="entry name" value="EF-Ts_dimer_sf"/>
</dbReference>
<comment type="similarity">
    <text evidence="1 4">Belongs to the EF-Ts family.</text>
</comment>
<comment type="subcellular location">
    <subcellularLocation>
        <location evidence="4">Mitochondrion</location>
    </subcellularLocation>
</comment>
<dbReference type="CTD" id="35060"/>
<comment type="function">
    <text evidence="4">Associates with the EF-Tu.GDP complex and induces the exchange of GDP to GTP. It remains bound to the aminoacyl-tRNA.EF-Tu.GTP complex up to the GTP hydrolysis stage on the ribosome.</text>
</comment>
<dbReference type="FunCoup" id="A0A6P6YJI9">
    <property type="interactions" value="1735"/>
</dbReference>
<dbReference type="Gene3D" id="1.10.8.10">
    <property type="entry name" value="DNA helicase RuvA subunit, C-terminal domain"/>
    <property type="match status" value="1"/>
</dbReference>
<dbReference type="InterPro" id="IPR001816">
    <property type="entry name" value="Transl_elong_EFTs/EF1B"/>
</dbReference>
<dbReference type="PANTHER" id="PTHR11741:SF0">
    <property type="entry name" value="ELONGATION FACTOR TS, MITOCHONDRIAL"/>
    <property type="match status" value="1"/>
</dbReference>
<evidence type="ECO:0000313" key="6">
    <source>
        <dbReference type="Proteomes" id="UP000515146"/>
    </source>
</evidence>
<protein>
    <recommendedName>
        <fullName evidence="4">Elongation factor Ts, mitochondrial</fullName>
        <shortName evidence="4">EF-Ts</shortName>
        <shortName evidence="4">EF-TsMt</shortName>
    </recommendedName>
</protein>
<keyword evidence="2 4" id="KW-0251">Elongation factor</keyword>
<dbReference type="AlphaFoldDB" id="A0A6P6YJI9"/>
<sequence>MSFIRSIVRSIRIPVSINRNSIRDIHRSPIVFESDLAKLRKKTGYAFALCRKALEQNGQDVMKAEKWLRAEAAKQGWEKAERVKSRTTGQGLIGIYTDPNQLQATMVEVRCETDFVSRNEHFIRLVSELAKKMNNQLTNLKANHQQSDGVEKIWITDEKRLKDIGGDLVVNTIQKLGENIRFVRGCLMRISNSESSQIRLLPYAHAVAGKIESNDPEIVLGKYGTIVAVTQLPESNTSVNEEEEMDTTQMSKNIDELGSRLGQHIIGLSPKMVAPLSTEETKESPQEDNMTGDEEPEALIKQKFIFNEDITVEQFLRNSRANVLDFIRIECGEEQLDQ</sequence>
<keyword evidence="3 4" id="KW-0648">Protein biosynthesis</keyword>
<evidence type="ECO:0000256" key="3">
    <source>
        <dbReference type="ARBA" id="ARBA00022917"/>
    </source>
</evidence>
<dbReference type="Pfam" id="PF00889">
    <property type="entry name" value="EF_TS"/>
    <property type="match status" value="1"/>
</dbReference>
<dbReference type="GO" id="GO:0005739">
    <property type="term" value="C:mitochondrion"/>
    <property type="evidence" value="ECO:0007669"/>
    <property type="project" value="UniProtKB-SubCell"/>
</dbReference>
<dbReference type="KEGG" id="dpte:113798686"/>
<dbReference type="CDD" id="cd14275">
    <property type="entry name" value="UBA_EF-Ts"/>
    <property type="match status" value="1"/>
</dbReference>
<dbReference type="GO" id="GO:0070125">
    <property type="term" value="P:mitochondrial translational elongation"/>
    <property type="evidence" value="ECO:0007669"/>
    <property type="project" value="TreeGrafter"/>
</dbReference>
<dbReference type="PANTHER" id="PTHR11741">
    <property type="entry name" value="ELONGATION FACTOR TS"/>
    <property type="match status" value="1"/>
</dbReference>
<dbReference type="OMA" id="QEYMLDD"/>
<name>A0A6P6YJI9_DERPT</name>
<evidence type="ECO:0000256" key="1">
    <source>
        <dbReference type="ARBA" id="ARBA00005532"/>
    </source>
</evidence>
<reference evidence="7" key="1">
    <citation type="submission" date="2025-08" db="UniProtKB">
        <authorList>
            <consortium name="RefSeq"/>
        </authorList>
    </citation>
    <scope>IDENTIFICATION</scope>
    <source>
        <strain evidence="7">Airmid</strain>
    </source>
</reference>
<dbReference type="Gene3D" id="3.30.479.20">
    <property type="entry name" value="Elongation factor Ts, dimerisation domain"/>
    <property type="match status" value="2"/>
</dbReference>
<dbReference type="InParanoid" id="A0A6P6YJI9"/>
<accession>A0A6P6YJI9</accession>
<keyword evidence="6" id="KW-1185">Reference proteome</keyword>
<keyword evidence="4" id="KW-0496">Mitochondrion</keyword>
<dbReference type="Pfam" id="PF25025">
    <property type="entry name" value="EF-Ts_N"/>
    <property type="match status" value="1"/>
</dbReference>
<dbReference type="InterPro" id="IPR014039">
    <property type="entry name" value="Transl_elong_EFTs/EF1B_dimer"/>
</dbReference>
<dbReference type="RefSeq" id="XP_027205054.1">
    <property type="nucleotide sequence ID" value="XM_027349253.1"/>
</dbReference>
<dbReference type="InterPro" id="IPR009060">
    <property type="entry name" value="UBA-like_sf"/>
</dbReference>
<dbReference type="Proteomes" id="UP000515146">
    <property type="component" value="Unplaced"/>
</dbReference>
<dbReference type="HAMAP" id="MF_00050">
    <property type="entry name" value="EF_Ts"/>
    <property type="match status" value="1"/>
</dbReference>
<gene>
    <name evidence="7" type="primary">LOC113798686</name>
</gene>
<evidence type="ECO:0000313" key="7">
    <source>
        <dbReference type="RefSeq" id="XP_027205054.1"/>
    </source>
</evidence>
<proteinExistence type="inferred from homology"/>
<evidence type="ECO:0000256" key="2">
    <source>
        <dbReference type="ARBA" id="ARBA00022768"/>
    </source>
</evidence>
<organism evidence="6 7">
    <name type="scientific">Dermatophagoides pteronyssinus</name>
    <name type="common">European house dust mite</name>
    <dbReference type="NCBI Taxonomy" id="6956"/>
    <lineage>
        <taxon>Eukaryota</taxon>
        <taxon>Metazoa</taxon>
        <taxon>Ecdysozoa</taxon>
        <taxon>Arthropoda</taxon>
        <taxon>Chelicerata</taxon>
        <taxon>Arachnida</taxon>
        <taxon>Acari</taxon>
        <taxon>Acariformes</taxon>
        <taxon>Sarcoptiformes</taxon>
        <taxon>Astigmata</taxon>
        <taxon>Psoroptidia</taxon>
        <taxon>Analgoidea</taxon>
        <taxon>Pyroglyphidae</taxon>
        <taxon>Dermatophagoidinae</taxon>
        <taxon>Dermatophagoides</taxon>
    </lineage>
</organism>
<dbReference type="SUPFAM" id="SSF54713">
    <property type="entry name" value="Elongation factor Ts (EF-Ts), dimerisation domain"/>
    <property type="match status" value="1"/>
</dbReference>
<evidence type="ECO:0000256" key="4">
    <source>
        <dbReference type="HAMAP-Rule" id="MF_03135"/>
    </source>
</evidence>
<feature type="domain" description="Translation elongation factor EFTs/EF1B dimerisation" evidence="5">
    <location>
        <begin position="104"/>
        <end position="333"/>
    </location>
</feature>
<dbReference type="GO" id="GO:0003746">
    <property type="term" value="F:translation elongation factor activity"/>
    <property type="evidence" value="ECO:0007669"/>
    <property type="project" value="UniProtKB-UniRule"/>
</dbReference>
<dbReference type="OrthoDB" id="277235at2759"/>
<evidence type="ECO:0000259" key="5">
    <source>
        <dbReference type="Pfam" id="PF00889"/>
    </source>
</evidence>
<dbReference type="SUPFAM" id="SSF46934">
    <property type="entry name" value="UBA-like"/>
    <property type="match status" value="1"/>
</dbReference>